<reference evidence="4 5" key="1">
    <citation type="submission" date="2020-07" db="EMBL/GenBank/DDBJ databases">
        <authorList>
            <person name="Feng X."/>
        </authorList>
    </citation>
    <scope>NUCLEOTIDE SEQUENCE [LARGE SCALE GENOMIC DNA]</scope>
    <source>
        <strain evidence="4 5">JCM31066</strain>
    </source>
</reference>
<sequence>MNDQPIRLAQIGVGGFGHYHTQALLQMEERGWVRLAAAVDPALDLEKNLVLREEWQRRSTRCFGELRECLRQMTGQLDAVLIVTPIPYHFEMALACVDADLFVYLEKPPVATVRQLELLLKHPKSDRIAVGFNRSCWPCFREMKAAIGQGRLGKLRSLRASALWPRPRAYYERAAWAGRLAVDGLPVFDGPASNALAHLVMGLFQLLAAQCGPACSVVDLEAEFYRAHEIESYDTLSLTARMEDGVEMIIALSHACLTELPATIEIRGDEATGIIDVDSGFSTVNGVVLTDVLGGSYYAQLVDCYENFCRGVQAQSGTDFNTNLEDTRGYLTLLETAYAVAKGIRTVGKHHLEYDEKNMPGCVGIRDIPVVLRELMNGARLFSRCPSASWARSGQANEACDGLRESLAFHSPGRT</sequence>
<dbReference type="SUPFAM" id="SSF55347">
    <property type="entry name" value="Glyceraldehyde-3-phosphate dehydrogenase-like, C-terminal domain"/>
    <property type="match status" value="1"/>
</dbReference>
<dbReference type="Proteomes" id="UP000546464">
    <property type="component" value="Unassembled WGS sequence"/>
</dbReference>
<name>A0A842HLJ7_9BACT</name>
<evidence type="ECO:0000313" key="4">
    <source>
        <dbReference type="EMBL" id="MBC2596001.1"/>
    </source>
</evidence>
<feature type="domain" description="GFO/IDH/MocA-like oxidoreductase" evidence="3">
    <location>
        <begin position="140"/>
        <end position="272"/>
    </location>
</feature>
<dbReference type="Gene3D" id="3.30.360.10">
    <property type="entry name" value="Dihydrodipicolinate Reductase, domain 2"/>
    <property type="match status" value="1"/>
</dbReference>
<proteinExistence type="predicted"/>
<keyword evidence="1" id="KW-0560">Oxidoreductase</keyword>
<dbReference type="AlphaFoldDB" id="A0A842HLJ7"/>
<evidence type="ECO:0000259" key="3">
    <source>
        <dbReference type="Pfam" id="PF22725"/>
    </source>
</evidence>
<dbReference type="Gene3D" id="3.40.50.720">
    <property type="entry name" value="NAD(P)-binding Rossmann-like Domain"/>
    <property type="match status" value="1"/>
</dbReference>
<dbReference type="Pfam" id="PF01408">
    <property type="entry name" value="GFO_IDH_MocA"/>
    <property type="match status" value="1"/>
</dbReference>
<dbReference type="InterPro" id="IPR050463">
    <property type="entry name" value="Gfo/Idh/MocA_oxidrdct_glycsds"/>
</dbReference>
<dbReference type="SUPFAM" id="SSF51735">
    <property type="entry name" value="NAD(P)-binding Rossmann-fold domains"/>
    <property type="match status" value="1"/>
</dbReference>
<dbReference type="Pfam" id="PF22725">
    <property type="entry name" value="GFO_IDH_MocA_C3"/>
    <property type="match status" value="1"/>
</dbReference>
<dbReference type="InterPro" id="IPR036291">
    <property type="entry name" value="NAD(P)-bd_dom_sf"/>
</dbReference>
<evidence type="ECO:0000256" key="1">
    <source>
        <dbReference type="ARBA" id="ARBA00023002"/>
    </source>
</evidence>
<organism evidence="4 5">
    <name type="scientific">Ruficoccus amylovorans</name>
    <dbReference type="NCBI Taxonomy" id="1804625"/>
    <lineage>
        <taxon>Bacteria</taxon>
        <taxon>Pseudomonadati</taxon>
        <taxon>Verrucomicrobiota</taxon>
        <taxon>Opitutia</taxon>
        <taxon>Puniceicoccales</taxon>
        <taxon>Cerasicoccaceae</taxon>
        <taxon>Ruficoccus</taxon>
    </lineage>
</organism>
<keyword evidence="5" id="KW-1185">Reference proteome</keyword>
<accession>A0A842HLJ7</accession>
<evidence type="ECO:0000313" key="5">
    <source>
        <dbReference type="Proteomes" id="UP000546464"/>
    </source>
</evidence>
<protein>
    <submittedName>
        <fullName evidence="4">Gfo/Idh/MocA family oxidoreductase</fullName>
    </submittedName>
</protein>
<dbReference type="PANTHER" id="PTHR43818:SF11">
    <property type="entry name" value="BCDNA.GH03377"/>
    <property type="match status" value="1"/>
</dbReference>
<evidence type="ECO:0000259" key="2">
    <source>
        <dbReference type="Pfam" id="PF01408"/>
    </source>
</evidence>
<dbReference type="InterPro" id="IPR055170">
    <property type="entry name" value="GFO_IDH_MocA-like_dom"/>
</dbReference>
<dbReference type="EMBL" id="JACHVB010000060">
    <property type="protein sequence ID" value="MBC2596001.1"/>
    <property type="molecule type" value="Genomic_DNA"/>
</dbReference>
<gene>
    <name evidence="4" type="ORF">H5P28_17175</name>
</gene>
<feature type="domain" description="Gfo/Idh/MocA-like oxidoreductase N-terminal" evidence="2">
    <location>
        <begin position="7"/>
        <end position="122"/>
    </location>
</feature>
<dbReference type="GO" id="GO:0000166">
    <property type="term" value="F:nucleotide binding"/>
    <property type="evidence" value="ECO:0007669"/>
    <property type="project" value="InterPro"/>
</dbReference>
<dbReference type="InterPro" id="IPR000683">
    <property type="entry name" value="Gfo/Idh/MocA-like_OxRdtase_N"/>
</dbReference>
<dbReference type="PANTHER" id="PTHR43818">
    <property type="entry name" value="BCDNA.GH03377"/>
    <property type="match status" value="1"/>
</dbReference>
<dbReference type="RefSeq" id="WP_185676920.1">
    <property type="nucleotide sequence ID" value="NZ_JACHVB010000060.1"/>
</dbReference>
<dbReference type="GO" id="GO:0016491">
    <property type="term" value="F:oxidoreductase activity"/>
    <property type="evidence" value="ECO:0007669"/>
    <property type="project" value="UniProtKB-KW"/>
</dbReference>
<comment type="caution">
    <text evidence="4">The sequence shown here is derived from an EMBL/GenBank/DDBJ whole genome shotgun (WGS) entry which is preliminary data.</text>
</comment>